<name>A0AAD5V8Q8_9APHY</name>
<evidence type="ECO:0000313" key="16">
    <source>
        <dbReference type="EMBL" id="KAJ3485084.1"/>
    </source>
</evidence>
<protein>
    <recommendedName>
        <fullName evidence="18">Cytochrome P450</fullName>
    </recommendedName>
</protein>
<evidence type="ECO:0000313" key="17">
    <source>
        <dbReference type="Proteomes" id="UP001212997"/>
    </source>
</evidence>
<feature type="binding site" description="axial binding residue" evidence="13">
    <location>
        <position position="457"/>
    </location>
    <ligand>
        <name>heme</name>
        <dbReference type="ChEBI" id="CHEBI:30413"/>
    </ligand>
    <ligandPart>
        <name>Fe</name>
        <dbReference type="ChEBI" id="CHEBI:18248"/>
    </ligandPart>
</feature>
<dbReference type="GO" id="GO:0005506">
    <property type="term" value="F:iron ion binding"/>
    <property type="evidence" value="ECO:0007669"/>
    <property type="project" value="InterPro"/>
</dbReference>
<keyword evidence="5 13" id="KW-0349">Heme</keyword>
<evidence type="ECO:0000256" key="11">
    <source>
        <dbReference type="ARBA" id="ARBA00023033"/>
    </source>
</evidence>
<dbReference type="SUPFAM" id="SSF48264">
    <property type="entry name" value="Cytochrome P450"/>
    <property type="match status" value="1"/>
</dbReference>
<dbReference type="GO" id="GO:0016705">
    <property type="term" value="F:oxidoreductase activity, acting on paired donors, with incorporation or reduction of molecular oxygen"/>
    <property type="evidence" value="ECO:0007669"/>
    <property type="project" value="InterPro"/>
</dbReference>
<dbReference type="InterPro" id="IPR017972">
    <property type="entry name" value="Cyt_P450_CS"/>
</dbReference>
<sequence length="529" mass="60616">MSTIEIQNLHALFPVVSAKTLLSLILGGALLALLPYLFRKNLVDKDGHPIPPGPLLRYAFLRKYPERALYAWAKKFGPLFSVWMGNQLFVVISDPQVARDLLVTNGAIFSTRKKYFMKNQVILRGRAITASQYDDRWRQHRRIAMQLLTPKAMQSYAHILDYEARIMIRSFFNETKQGALPINPGHYAGRYAFNNMLTLSFGTRTDTATDPLVEKALAFAMEFMDLTGPWSNIIDFIEPLQKIPSYTKYRGYKLHDNLIDVYGAMILRVKARMDAGEDVPDCLAKTLLETQEEEKLDWEDLCMLAAVFTLGGVHSTSGIIQWFLALIPSHPEIQARAHEELDRVVGRENWPTAEDEHRLPYIRAIIKEVQRVHAPFWMATPHCSTEDFVYNGMYIPKDTVMVLNCFTLHHNEQRYPDSFAFNPDRYLGDDLSCAESAKLPDVMQRDHFTFGAGRRICPGLAVAERELWLAISRLLWSFTMHEIPGEPISLEEYEGLSGRTPLPYRVKLVPRHKHLGSILAEEEEITIKF</sequence>
<dbReference type="InterPro" id="IPR002401">
    <property type="entry name" value="Cyt_P450_E_grp-I"/>
</dbReference>
<evidence type="ECO:0000256" key="15">
    <source>
        <dbReference type="SAM" id="Phobius"/>
    </source>
</evidence>
<keyword evidence="7 13" id="KW-0479">Metal-binding</keyword>
<evidence type="ECO:0000256" key="4">
    <source>
        <dbReference type="ARBA" id="ARBA00010617"/>
    </source>
</evidence>
<evidence type="ECO:0000256" key="14">
    <source>
        <dbReference type="RuleBase" id="RU000461"/>
    </source>
</evidence>
<dbReference type="PANTHER" id="PTHR46300">
    <property type="entry name" value="P450, PUTATIVE (EUROFUNG)-RELATED-RELATED"/>
    <property type="match status" value="1"/>
</dbReference>
<dbReference type="Proteomes" id="UP001212997">
    <property type="component" value="Unassembled WGS sequence"/>
</dbReference>
<evidence type="ECO:0000256" key="1">
    <source>
        <dbReference type="ARBA" id="ARBA00001971"/>
    </source>
</evidence>
<accession>A0AAD5V8Q8</accession>
<keyword evidence="10 13" id="KW-0408">Iron</keyword>
<organism evidence="16 17">
    <name type="scientific">Meripilus lineatus</name>
    <dbReference type="NCBI Taxonomy" id="2056292"/>
    <lineage>
        <taxon>Eukaryota</taxon>
        <taxon>Fungi</taxon>
        <taxon>Dikarya</taxon>
        <taxon>Basidiomycota</taxon>
        <taxon>Agaricomycotina</taxon>
        <taxon>Agaricomycetes</taxon>
        <taxon>Polyporales</taxon>
        <taxon>Meripilaceae</taxon>
        <taxon>Meripilus</taxon>
    </lineage>
</organism>
<comment type="similarity">
    <text evidence="4 14">Belongs to the cytochrome P450 family.</text>
</comment>
<reference evidence="16" key="1">
    <citation type="submission" date="2022-07" db="EMBL/GenBank/DDBJ databases">
        <title>Genome Sequence of Physisporinus lineatus.</title>
        <authorList>
            <person name="Buettner E."/>
        </authorList>
    </citation>
    <scope>NUCLEOTIDE SEQUENCE</scope>
    <source>
        <strain evidence="16">VT162</strain>
    </source>
</reference>
<dbReference type="CDD" id="cd11065">
    <property type="entry name" value="CYP64-like"/>
    <property type="match status" value="1"/>
</dbReference>
<dbReference type="GO" id="GO:0020037">
    <property type="term" value="F:heme binding"/>
    <property type="evidence" value="ECO:0007669"/>
    <property type="project" value="InterPro"/>
</dbReference>
<evidence type="ECO:0000256" key="3">
    <source>
        <dbReference type="ARBA" id="ARBA00005179"/>
    </source>
</evidence>
<proteinExistence type="inferred from homology"/>
<feature type="transmembrane region" description="Helical" evidence="15">
    <location>
        <begin position="20"/>
        <end position="38"/>
    </location>
</feature>
<comment type="caution">
    <text evidence="16">The sequence shown here is derived from an EMBL/GenBank/DDBJ whole genome shotgun (WGS) entry which is preliminary data.</text>
</comment>
<dbReference type="InterPro" id="IPR036396">
    <property type="entry name" value="Cyt_P450_sf"/>
</dbReference>
<comment type="cofactor">
    <cofactor evidence="1 13">
        <name>heme</name>
        <dbReference type="ChEBI" id="CHEBI:30413"/>
    </cofactor>
</comment>
<keyword evidence="11 14" id="KW-0503">Monooxygenase</keyword>
<evidence type="ECO:0000256" key="12">
    <source>
        <dbReference type="ARBA" id="ARBA00023136"/>
    </source>
</evidence>
<dbReference type="PRINTS" id="PR00385">
    <property type="entry name" value="P450"/>
</dbReference>
<dbReference type="PROSITE" id="PS00086">
    <property type="entry name" value="CYTOCHROME_P450"/>
    <property type="match status" value="1"/>
</dbReference>
<comment type="subcellular location">
    <subcellularLocation>
        <location evidence="2">Membrane</location>
    </subcellularLocation>
</comment>
<keyword evidence="8 15" id="KW-1133">Transmembrane helix</keyword>
<evidence type="ECO:0000256" key="5">
    <source>
        <dbReference type="ARBA" id="ARBA00022617"/>
    </source>
</evidence>
<evidence type="ECO:0000256" key="10">
    <source>
        <dbReference type="ARBA" id="ARBA00023004"/>
    </source>
</evidence>
<dbReference type="PRINTS" id="PR00463">
    <property type="entry name" value="EP450I"/>
</dbReference>
<dbReference type="InterPro" id="IPR050364">
    <property type="entry name" value="Cytochrome_P450_fung"/>
</dbReference>
<dbReference type="GO" id="GO:0004497">
    <property type="term" value="F:monooxygenase activity"/>
    <property type="evidence" value="ECO:0007669"/>
    <property type="project" value="UniProtKB-KW"/>
</dbReference>
<keyword evidence="12 15" id="KW-0472">Membrane</keyword>
<evidence type="ECO:0008006" key="18">
    <source>
        <dbReference type="Google" id="ProtNLM"/>
    </source>
</evidence>
<dbReference type="InterPro" id="IPR001128">
    <property type="entry name" value="Cyt_P450"/>
</dbReference>
<keyword evidence="6 15" id="KW-0812">Transmembrane</keyword>
<dbReference type="Gene3D" id="1.10.630.10">
    <property type="entry name" value="Cytochrome P450"/>
    <property type="match status" value="1"/>
</dbReference>
<evidence type="ECO:0000256" key="2">
    <source>
        <dbReference type="ARBA" id="ARBA00004370"/>
    </source>
</evidence>
<evidence type="ECO:0000256" key="9">
    <source>
        <dbReference type="ARBA" id="ARBA00023002"/>
    </source>
</evidence>
<evidence type="ECO:0000256" key="6">
    <source>
        <dbReference type="ARBA" id="ARBA00022692"/>
    </source>
</evidence>
<keyword evidence="9 14" id="KW-0560">Oxidoreductase</keyword>
<dbReference type="GO" id="GO:0016020">
    <property type="term" value="C:membrane"/>
    <property type="evidence" value="ECO:0007669"/>
    <property type="project" value="UniProtKB-SubCell"/>
</dbReference>
<comment type="pathway">
    <text evidence="3">Secondary metabolite biosynthesis.</text>
</comment>
<dbReference type="EMBL" id="JANAWD010000165">
    <property type="protein sequence ID" value="KAJ3485084.1"/>
    <property type="molecule type" value="Genomic_DNA"/>
</dbReference>
<evidence type="ECO:0000256" key="8">
    <source>
        <dbReference type="ARBA" id="ARBA00022989"/>
    </source>
</evidence>
<evidence type="ECO:0000256" key="13">
    <source>
        <dbReference type="PIRSR" id="PIRSR602401-1"/>
    </source>
</evidence>
<dbReference type="Pfam" id="PF00067">
    <property type="entry name" value="p450"/>
    <property type="match status" value="1"/>
</dbReference>
<keyword evidence="17" id="KW-1185">Reference proteome</keyword>
<dbReference type="AlphaFoldDB" id="A0AAD5V8Q8"/>
<evidence type="ECO:0000256" key="7">
    <source>
        <dbReference type="ARBA" id="ARBA00022723"/>
    </source>
</evidence>
<gene>
    <name evidence="16" type="ORF">NLI96_g5205</name>
</gene>
<dbReference type="PANTHER" id="PTHR46300:SF2">
    <property type="entry name" value="CYTOCHROME P450 MONOOXYGENASE ALNH-RELATED"/>
    <property type="match status" value="1"/>
</dbReference>